<dbReference type="EMBL" id="QWDD01000001">
    <property type="protein sequence ID" value="RNJ51229.1"/>
    <property type="molecule type" value="Genomic_DNA"/>
</dbReference>
<name>A0A3M9XSF7_9HYPH</name>
<proteinExistence type="predicted"/>
<accession>A0A3M9XSF7</accession>
<protein>
    <submittedName>
        <fullName evidence="2">Uncharacterized protein</fullName>
    </submittedName>
</protein>
<evidence type="ECO:0000313" key="3">
    <source>
        <dbReference type="Proteomes" id="UP000268623"/>
    </source>
</evidence>
<sequence length="61" mass="6347">MPTQLKTGGRSSQRAAFPFSAQNAKPSETTKARRAAALAGAPCRGAPTLDVGQDRGLCMRS</sequence>
<organism evidence="2 3">
    <name type="scientific">Methylocystis hirsuta</name>
    <dbReference type="NCBI Taxonomy" id="369798"/>
    <lineage>
        <taxon>Bacteria</taxon>
        <taxon>Pseudomonadati</taxon>
        <taxon>Pseudomonadota</taxon>
        <taxon>Alphaproteobacteria</taxon>
        <taxon>Hyphomicrobiales</taxon>
        <taxon>Methylocystaceae</taxon>
        <taxon>Methylocystis</taxon>
    </lineage>
</organism>
<dbReference type="AlphaFoldDB" id="A0A3M9XSF7"/>
<gene>
    <name evidence="2" type="ORF">D1O30_18130</name>
</gene>
<feature type="compositionally biased region" description="Polar residues" evidence="1">
    <location>
        <begin position="1"/>
        <end position="29"/>
    </location>
</feature>
<dbReference type="Proteomes" id="UP000268623">
    <property type="component" value="Unassembled WGS sequence"/>
</dbReference>
<comment type="caution">
    <text evidence="2">The sequence shown here is derived from an EMBL/GenBank/DDBJ whole genome shotgun (WGS) entry which is preliminary data.</text>
</comment>
<evidence type="ECO:0000313" key="2">
    <source>
        <dbReference type="EMBL" id="RNJ51229.1"/>
    </source>
</evidence>
<feature type="region of interest" description="Disordered" evidence="1">
    <location>
        <begin position="1"/>
        <end position="33"/>
    </location>
</feature>
<reference evidence="2 3" key="1">
    <citation type="submission" date="2018-08" db="EMBL/GenBank/DDBJ databases">
        <title>Genome sequence of Methylocystis hirsuta CSC1, a methanotroph able to accumulate PHAs.</title>
        <authorList>
            <person name="Bordel S."/>
            <person name="Rodriguez E."/>
            <person name="Gancedo J."/>
            <person name="Munoz R."/>
        </authorList>
    </citation>
    <scope>NUCLEOTIDE SEQUENCE [LARGE SCALE GENOMIC DNA]</scope>
    <source>
        <strain evidence="2 3">CSC1</strain>
    </source>
</reference>
<evidence type="ECO:0000256" key="1">
    <source>
        <dbReference type="SAM" id="MobiDB-lite"/>
    </source>
</evidence>
<keyword evidence="3" id="KW-1185">Reference proteome</keyword>